<dbReference type="SUPFAM" id="SSF102588">
    <property type="entry name" value="LmbE-like"/>
    <property type="match status" value="1"/>
</dbReference>
<dbReference type="Gene3D" id="3.40.50.10320">
    <property type="entry name" value="LmbE-like"/>
    <property type="match status" value="1"/>
</dbReference>
<name>A0A7D9H5J4_9GAMM</name>
<dbReference type="InterPro" id="IPR003737">
    <property type="entry name" value="GlcNAc_PI_deacetylase-related"/>
</dbReference>
<reference evidence="1" key="1">
    <citation type="submission" date="2019-07" db="EMBL/GenBank/DDBJ databases">
        <authorList>
            <person name="Weber M."/>
            <person name="Kostadinov I."/>
            <person name="Kostadinov D I."/>
        </authorList>
    </citation>
    <scope>NUCLEOTIDE SEQUENCE</scope>
    <source>
        <strain evidence="1">Gfbio:sag-sample-b02:053724c1-46a9-4a36-b237-ea2bf867836b</strain>
    </source>
</reference>
<protein>
    <recommendedName>
        <fullName evidence="2">LmbE family protein</fullName>
    </recommendedName>
</protein>
<dbReference type="Pfam" id="PF02585">
    <property type="entry name" value="PIG-L"/>
    <property type="match status" value="1"/>
</dbReference>
<dbReference type="EMBL" id="LR633966">
    <property type="protein sequence ID" value="VUX54988.1"/>
    <property type="molecule type" value="Genomic_DNA"/>
</dbReference>
<evidence type="ECO:0000313" key="1">
    <source>
        <dbReference type="EMBL" id="VUX54988.1"/>
    </source>
</evidence>
<dbReference type="PANTHER" id="PTHR12993:SF11">
    <property type="entry name" value="N-ACETYLGLUCOSAMINYL-PHOSPHATIDYLINOSITOL DE-N-ACETYLASE"/>
    <property type="match status" value="1"/>
</dbReference>
<dbReference type="PANTHER" id="PTHR12993">
    <property type="entry name" value="N-ACETYLGLUCOSAMINYL-PHOSPHATIDYLINOSITOL DE-N-ACETYLASE-RELATED"/>
    <property type="match status" value="1"/>
</dbReference>
<dbReference type="AlphaFoldDB" id="A0A7D9H5J4"/>
<organism evidence="1">
    <name type="scientific">uncultured Woeseiaceae bacterium</name>
    <dbReference type="NCBI Taxonomy" id="1983305"/>
    <lineage>
        <taxon>Bacteria</taxon>
        <taxon>Pseudomonadati</taxon>
        <taxon>Pseudomonadota</taxon>
        <taxon>Gammaproteobacteria</taxon>
        <taxon>Woeseiales</taxon>
        <taxon>Woeseiaceae</taxon>
        <taxon>environmental samples</taxon>
    </lineage>
</organism>
<proteinExistence type="predicted"/>
<gene>
    <name evidence="1" type="ORF">JTBB02_V1_70009</name>
</gene>
<dbReference type="InterPro" id="IPR024078">
    <property type="entry name" value="LmbE-like_dom_sf"/>
</dbReference>
<sequence length="232" mass="26372">MSFLKNKKILIVAAHPDDEVLGMGGTIAKAIDQGAKITVVFLGEGVSARFSIDEYESEEFKKQSSLRMEGAERALRLLGVEHYVFGSRLCTQFDQYSRLSIVKEVERYIDEFRPDMLFTHNPIEVNIDHVITYEVVECACRPVNINSPSEIYTFEIVCSGSWKFDTSFNPNVYVDVSDYFDSKLSAWHEYVGEDRPFPFPRSDTGLSTLAKYRGMASGLKMAEGFRLVRCIK</sequence>
<accession>A0A7D9H5J4</accession>
<dbReference type="GO" id="GO:0016811">
    <property type="term" value="F:hydrolase activity, acting on carbon-nitrogen (but not peptide) bonds, in linear amides"/>
    <property type="evidence" value="ECO:0007669"/>
    <property type="project" value="TreeGrafter"/>
</dbReference>
<evidence type="ECO:0008006" key="2">
    <source>
        <dbReference type="Google" id="ProtNLM"/>
    </source>
</evidence>